<name>A0A3N5BF43_9BACI</name>
<dbReference type="GO" id="GO:0006103">
    <property type="term" value="P:2-oxoglutarate metabolic process"/>
    <property type="evidence" value="ECO:0007669"/>
    <property type="project" value="TreeGrafter"/>
</dbReference>
<dbReference type="InterPro" id="IPR036188">
    <property type="entry name" value="FAD/NAD-bd_sf"/>
</dbReference>
<dbReference type="InterPro" id="IPR050151">
    <property type="entry name" value="Class-I_Pyr_Nuc-Dis_Oxidored"/>
</dbReference>
<accession>A0A3N5BF43</accession>
<evidence type="ECO:0000256" key="5">
    <source>
        <dbReference type="ARBA" id="ARBA00023027"/>
    </source>
</evidence>
<evidence type="ECO:0000256" key="7">
    <source>
        <dbReference type="ARBA" id="ARBA00023284"/>
    </source>
</evidence>
<dbReference type="PRINTS" id="PR00411">
    <property type="entry name" value="PNDRDTASEI"/>
</dbReference>
<evidence type="ECO:0000256" key="11">
    <source>
        <dbReference type="RuleBase" id="RU003691"/>
    </source>
</evidence>
<keyword evidence="6" id="KW-1015">Disulfide bond</keyword>
<dbReference type="InterPro" id="IPR012999">
    <property type="entry name" value="Pyr_OxRdtase_I_AS"/>
</dbReference>
<dbReference type="SUPFAM" id="SSF51905">
    <property type="entry name" value="FAD/NAD(P)-binding domain"/>
    <property type="match status" value="2"/>
</dbReference>
<keyword evidence="3 9" id="KW-0274">FAD</keyword>
<organism evidence="14 15">
    <name type="scientific">Aquisalibacillus elongatus</name>
    <dbReference type="NCBI Taxonomy" id="485577"/>
    <lineage>
        <taxon>Bacteria</taxon>
        <taxon>Bacillati</taxon>
        <taxon>Bacillota</taxon>
        <taxon>Bacilli</taxon>
        <taxon>Bacillales</taxon>
        <taxon>Bacillaceae</taxon>
        <taxon>Aquisalibacillus</taxon>
    </lineage>
</organism>
<dbReference type="PANTHER" id="PTHR22912:SF151">
    <property type="entry name" value="DIHYDROLIPOYL DEHYDROGENASE, MITOCHONDRIAL"/>
    <property type="match status" value="1"/>
</dbReference>
<evidence type="ECO:0000259" key="12">
    <source>
        <dbReference type="Pfam" id="PF02852"/>
    </source>
</evidence>
<keyword evidence="9" id="KW-0547">Nucleotide-binding</keyword>
<feature type="domain" description="Pyridine nucleotide-disulphide oxidoreductase dimerisation" evidence="12">
    <location>
        <begin position="341"/>
        <end position="447"/>
    </location>
</feature>
<feature type="disulfide bond" description="Redox-active" evidence="10">
    <location>
        <begin position="47"/>
        <end position="52"/>
    </location>
</feature>
<feature type="binding site" evidence="9">
    <location>
        <position position="56"/>
    </location>
    <ligand>
        <name>FAD</name>
        <dbReference type="ChEBI" id="CHEBI:57692"/>
    </ligand>
</feature>
<feature type="binding site" evidence="9">
    <location>
        <begin position="184"/>
        <end position="191"/>
    </location>
    <ligand>
        <name>NAD(+)</name>
        <dbReference type="ChEBI" id="CHEBI:57540"/>
    </ligand>
</feature>
<feature type="binding site" evidence="9">
    <location>
        <begin position="147"/>
        <end position="149"/>
    </location>
    <ligand>
        <name>FAD</name>
        <dbReference type="ChEBI" id="CHEBI:57692"/>
    </ligand>
</feature>
<reference evidence="14 15" key="1">
    <citation type="submission" date="2018-11" db="EMBL/GenBank/DDBJ databases">
        <title>Genomic Encyclopedia of Type Strains, Phase IV (KMG-IV): sequencing the most valuable type-strain genomes for metagenomic binning, comparative biology and taxonomic classification.</title>
        <authorList>
            <person name="Goeker M."/>
        </authorList>
    </citation>
    <scope>NUCLEOTIDE SEQUENCE [LARGE SCALE GENOMIC DNA]</scope>
    <source>
        <strain evidence="14 15">DSM 18090</strain>
    </source>
</reference>
<dbReference type="Gene3D" id="3.30.390.30">
    <property type="match status" value="1"/>
</dbReference>
<evidence type="ECO:0000256" key="9">
    <source>
        <dbReference type="PIRSR" id="PIRSR000350-3"/>
    </source>
</evidence>
<evidence type="ECO:0000256" key="1">
    <source>
        <dbReference type="ARBA" id="ARBA00007532"/>
    </source>
</evidence>
<dbReference type="InterPro" id="IPR016156">
    <property type="entry name" value="FAD/NAD-linked_Rdtase_dimer_sf"/>
</dbReference>
<feature type="domain" description="FAD/NAD(P)-binding" evidence="13">
    <location>
        <begin position="11"/>
        <end position="321"/>
    </location>
</feature>
<evidence type="ECO:0000256" key="3">
    <source>
        <dbReference type="ARBA" id="ARBA00022827"/>
    </source>
</evidence>
<dbReference type="OrthoDB" id="9800167at2"/>
<keyword evidence="5 9" id="KW-0520">NAD</keyword>
<dbReference type="PRINTS" id="PR00368">
    <property type="entry name" value="FADPNR"/>
</dbReference>
<evidence type="ECO:0000259" key="13">
    <source>
        <dbReference type="Pfam" id="PF07992"/>
    </source>
</evidence>
<dbReference type="Pfam" id="PF02852">
    <property type="entry name" value="Pyr_redox_dim"/>
    <property type="match status" value="1"/>
</dbReference>
<keyword evidence="4 11" id="KW-0560">Oxidoreductase</keyword>
<evidence type="ECO:0000313" key="14">
    <source>
        <dbReference type="EMBL" id="RPF53910.1"/>
    </source>
</evidence>
<dbReference type="AlphaFoldDB" id="A0A3N5BF43"/>
<gene>
    <name evidence="14" type="ORF">EDC24_1094</name>
</gene>
<sequence>MVVGEITEERDLIVIGGGPGGYTAAIRAAQFGQKVTLIEEQNLGGVCLNQGCIPSKIWTYTAKKKSEILQMNKLGLAVEEPPLNLDQLLTYKNTITKQLRKGVESLCQQNQIEVIEGKATFTQDDRIGVENGHQFDTYIFQKAIIATGSAASYPSDLPTESNRIILSHDLYELEEVPEHLIVYGDDDLALEVAFTYQSFGSKVTLITEGDLNFDSTIQKELKRILKKKKIKHLKGTSRVTATESSVQVEINGDIIEATHLYTSGERYPNTQSLGLNRIGVEQNDQNLIKTNAQLQTTKPNIYAVGDVTEGPPLAVKAIKQAKVAAEAIADQNPELDLMFLPRVIHTNPPIASVGLTESEAKEQYASIQIGEFSLSGNGYATLTGQKEGVIKVISDAKTELILGIHMIGEGAIELSSNLVQLLEMAAKVEDARFPLYAHPSGNEGLLESIEALTGQAIHQSIKNQKVKERSFQ</sequence>
<dbReference type="InterPro" id="IPR001100">
    <property type="entry name" value="Pyr_nuc-diS_OxRdtase"/>
</dbReference>
<proteinExistence type="inferred from homology"/>
<feature type="binding site" evidence="9">
    <location>
        <position position="306"/>
    </location>
    <ligand>
        <name>FAD</name>
        <dbReference type="ChEBI" id="CHEBI:57692"/>
    </ligand>
</feature>
<keyword evidence="2 11" id="KW-0285">Flavoprotein</keyword>
<keyword evidence="15" id="KW-1185">Reference proteome</keyword>
<protein>
    <submittedName>
        <fullName evidence="14">Dihydrolipoamide dehydrogenase</fullName>
    </submittedName>
</protein>
<evidence type="ECO:0000256" key="6">
    <source>
        <dbReference type="ARBA" id="ARBA00023157"/>
    </source>
</evidence>
<dbReference type="RefSeq" id="WP_124220476.1">
    <property type="nucleotide sequence ID" value="NZ_RKRF01000008.1"/>
</dbReference>
<comment type="cofactor">
    <cofactor evidence="9">
        <name>FAD</name>
        <dbReference type="ChEBI" id="CHEBI:57692"/>
    </cofactor>
    <text evidence="9">Binds 1 FAD per subunit.</text>
</comment>
<dbReference type="EMBL" id="RKRF01000008">
    <property type="protein sequence ID" value="RPF53910.1"/>
    <property type="molecule type" value="Genomic_DNA"/>
</dbReference>
<dbReference type="InterPro" id="IPR023753">
    <property type="entry name" value="FAD/NAD-binding_dom"/>
</dbReference>
<evidence type="ECO:0000256" key="2">
    <source>
        <dbReference type="ARBA" id="ARBA00022630"/>
    </source>
</evidence>
<dbReference type="Gene3D" id="3.50.50.60">
    <property type="entry name" value="FAD/NAD(P)-binding domain"/>
    <property type="match status" value="2"/>
</dbReference>
<evidence type="ECO:0000313" key="15">
    <source>
        <dbReference type="Proteomes" id="UP000276443"/>
    </source>
</evidence>
<dbReference type="GO" id="GO:0050660">
    <property type="term" value="F:flavin adenine dinucleotide binding"/>
    <property type="evidence" value="ECO:0007669"/>
    <property type="project" value="TreeGrafter"/>
</dbReference>
<evidence type="ECO:0000256" key="4">
    <source>
        <dbReference type="ARBA" id="ARBA00023002"/>
    </source>
</evidence>
<feature type="active site" description="Proton acceptor" evidence="8">
    <location>
        <position position="438"/>
    </location>
</feature>
<comment type="caution">
    <text evidence="14">The sequence shown here is derived from an EMBL/GenBank/DDBJ whole genome shotgun (WGS) entry which is preliminary data.</text>
</comment>
<dbReference type="Pfam" id="PF07992">
    <property type="entry name" value="Pyr_redox_2"/>
    <property type="match status" value="1"/>
</dbReference>
<evidence type="ECO:0000256" key="8">
    <source>
        <dbReference type="PIRSR" id="PIRSR000350-2"/>
    </source>
</evidence>
<comment type="similarity">
    <text evidence="1 11">Belongs to the class-I pyridine nucleotide-disulfide oxidoreductase family.</text>
</comment>
<dbReference type="PROSITE" id="PS00076">
    <property type="entry name" value="PYRIDINE_REDOX_1"/>
    <property type="match status" value="1"/>
</dbReference>
<dbReference type="SUPFAM" id="SSF55424">
    <property type="entry name" value="FAD/NAD-linked reductases, dimerisation (C-terminal) domain"/>
    <property type="match status" value="1"/>
</dbReference>
<dbReference type="GO" id="GO:0004148">
    <property type="term" value="F:dihydrolipoyl dehydrogenase (NADH) activity"/>
    <property type="evidence" value="ECO:0007669"/>
    <property type="project" value="TreeGrafter"/>
</dbReference>
<keyword evidence="7 11" id="KW-0676">Redox-active center</keyword>
<dbReference type="InterPro" id="IPR004099">
    <property type="entry name" value="Pyr_nucl-diS_OxRdtase_dimer"/>
</dbReference>
<dbReference type="PANTHER" id="PTHR22912">
    <property type="entry name" value="DISULFIDE OXIDOREDUCTASE"/>
    <property type="match status" value="1"/>
</dbReference>
<evidence type="ECO:0000256" key="10">
    <source>
        <dbReference type="PIRSR" id="PIRSR000350-4"/>
    </source>
</evidence>
<dbReference type="Proteomes" id="UP000276443">
    <property type="component" value="Unassembled WGS sequence"/>
</dbReference>
<dbReference type="PIRSF" id="PIRSF000350">
    <property type="entry name" value="Mercury_reductase_MerA"/>
    <property type="match status" value="1"/>
</dbReference>